<protein>
    <submittedName>
        <fullName evidence="1">Uncharacterized protein</fullName>
    </submittedName>
</protein>
<evidence type="ECO:0000313" key="1">
    <source>
        <dbReference type="EMBL" id="KAI4331823.1"/>
    </source>
</evidence>
<organism evidence="1 2">
    <name type="scientific">Bauhinia variegata</name>
    <name type="common">Purple orchid tree</name>
    <name type="synonym">Phanera variegata</name>
    <dbReference type="NCBI Taxonomy" id="167791"/>
    <lineage>
        <taxon>Eukaryota</taxon>
        <taxon>Viridiplantae</taxon>
        <taxon>Streptophyta</taxon>
        <taxon>Embryophyta</taxon>
        <taxon>Tracheophyta</taxon>
        <taxon>Spermatophyta</taxon>
        <taxon>Magnoliopsida</taxon>
        <taxon>eudicotyledons</taxon>
        <taxon>Gunneridae</taxon>
        <taxon>Pentapetalae</taxon>
        <taxon>rosids</taxon>
        <taxon>fabids</taxon>
        <taxon>Fabales</taxon>
        <taxon>Fabaceae</taxon>
        <taxon>Cercidoideae</taxon>
        <taxon>Cercideae</taxon>
        <taxon>Bauhiniinae</taxon>
        <taxon>Bauhinia</taxon>
    </lineage>
</organism>
<evidence type="ECO:0000313" key="2">
    <source>
        <dbReference type="Proteomes" id="UP000828941"/>
    </source>
</evidence>
<dbReference type="Proteomes" id="UP000828941">
    <property type="component" value="Chromosome 7"/>
</dbReference>
<accession>A0ACB9N5T4</accession>
<reference evidence="1 2" key="1">
    <citation type="journal article" date="2022" name="DNA Res.">
        <title>Chromosomal-level genome assembly of the orchid tree Bauhinia variegata (Leguminosae; Cercidoideae) supports the allotetraploid origin hypothesis of Bauhinia.</title>
        <authorList>
            <person name="Zhong Y."/>
            <person name="Chen Y."/>
            <person name="Zheng D."/>
            <person name="Pang J."/>
            <person name="Liu Y."/>
            <person name="Luo S."/>
            <person name="Meng S."/>
            <person name="Qian L."/>
            <person name="Wei D."/>
            <person name="Dai S."/>
            <person name="Zhou R."/>
        </authorList>
    </citation>
    <scope>NUCLEOTIDE SEQUENCE [LARGE SCALE GENOMIC DNA]</scope>
    <source>
        <strain evidence="1">BV-YZ2020</strain>
    </source>
</reference>
<name>A0ACB9N5T4_BAUVA</name>
<gene>
    <name evidence="1" type="ORF">L6164_016779</name>
</gene>
<keyword evidence="2" id="KW-1185">Reference proteome</keyword>
<proteinExistence type="predicted"/>
<sequence>MILRLADDLGTSKREMETGDVPKSIQCYMHETGASEAHAREHIKSMICAAWKKMNEEANNSCFSKSFIEIATNLARMSICMYQHGDGHTDQDPETKNRILSLLFQPIPIV</sequence>
<comment type="caution">
    <text evidence="1">The sequence shown here is derived from an EMBL/GenBank/DDBJ whole genome shotgun (WGS) entry which is preliminary data.</text>
</comment>
<dbReference type="EMBL" id="CM039432">
    <property type="protein sequence ID" value="KAI4331823.1"/>
    <property type="molecule type" value="Genomic_DNA"/>
</dbReference>